<dbReference type="GO" id="GO:0070967">
    <property type="term" value="F:coenzyme F420 binding"/>
    <property type="evidence" value="ECO:0007669"/>
    <property type="project" value="TreeGrafter"/>
</dbReference>
<dbReference type="RefSeq" id="WP_010836974.1">
    <property type="nucleotide sequence ID" value="NZ_QRCM01000001.1"/>
</dbReference>
<name>A0A6P2C8H1_9NOCA</name>
<dbReference type="Gene3D" id="2.30.110.10">
    <property type="entry name" value="Electron Transport, Fmn-binding Protein, Chain A"/>
    <property type="match status" value="1"/>
</dbReference>
<dbReference type="Proteomes" id="UP000471120">
    <property type="component" value="Unassembled WGS sequence"/>
</dbReference>
<evidence type="ECO:0000313" key="4">
    <source>
        <dbReference type="Proteomes" id="UP000471120"/>
    </source>
</evidence>
<dbReference type="SUPFAM" id="SSF50475">
    <property type="entry name" value="FMN-binding split barrel"/>
    <property type="match status" value="1"/>
</dbReference>
<dbReference type="GO" id="GO:0016627">
    <property type="term" value="F:oxidoreductase activity, acting on the CH-CH group of donors"/>
    <property type="evidence" value="ECO:0007669"/>
    <property type="project" value="TreeGrafter"/>
</dbReference>
<sequence>MALTQDERIAFLAQPHIAALAVTDTRGRAPLTVPIWYGYEPGGMPWILTGAGSVKARMIAAAARFTLMVEQVEPTYRYVSVEGPVAMLEPGTEEMSRVLADRYLSADKAAAFVAAAPHEDEVAIRMNPEHWLSADLGAL</sequence>
<dbReference type="InterPro" id="IPR052019">
    <property type="entry name" value="F420H2_bilvrd_red/Heme_oxyg"/>
</dbReference>
<organism evidence="3 4">
    <name type="scientific">Rhodococcus rhodnii</name>
    <dbReference type="NCBI Taxonomy" id="38312"/>
    <lineage>
        <taxon>Bacteria</taxon>
        <taxon>Bacillati</taxon>
        <taxon>Actinomycetota</taxon>
        <taxon>Actinomycetes</taxon>
        <taxon>Mycobacteriales</taxon>
        <taxon>Nocardiaceae</taxon>
        <taxon>Rhodococcus</taxon>
    </lineage>
</organism>
<dbReference type="EMBL" id="QRCM01000001">
    <property type="protein sequence ID" value="TXG89029.1"/>
    <property type="molecule type" value="Genomic_DNA"/>
</dbReference>
<dbReference type="PANTHER" id="PTHR35176">
    <property type="entry name" value="HEME OXYGENASE HI_0854-RELATED"/>
    <property type="match status" value="1"/>
</dbReference>
<evidence type="ECO:0000256" key="1">
    <source>
        <dbReference type="ARBA" id="ARBA00023002"/>
    </source>
</evidence>
<accession>A0A6P2C8H1</accession>
<dbReference type="Pfam" id="PF01243">
    <property type="entry name" value="PNPOx_N"/>
    <property type="match status" value="1"/>
</dbReference>
<dbReference type="InterPro" id="IPR011576">
    <property type="entry name" value="Pyridox_Oxase_N"/>
</dbReference>
<keyword evidence="1" id="KW-0560">Oxidoreductase</keyword>
<dbReference type="AlphaFoldDB" id="A0A6P2C8H1"/>
<dbReference type="PANTHER" id="PTHR35176:SF6">
    <property type="entry name" value="HEME OXYGENASE HI_0854-RELATED"/>
    <property type="match status" value="1"/>
</dbReference>
<protein>
    <submittedName>
        <fullName evidence="3">Pyridoxamine 5'-phosphate oxidase family protein</fullName>
    </submittedName>
</protein>
<feature type="domain" description="Pyridoxamine 5'-phosphate oxidase N-terminal" evidence="2">
    <location>
        <begin position="7"/>
        <end position="131"/>
    </location>
</feature>
<gene>
    <name evidence="3" type="ORF">DW322_00720</name>
</gene>
<reference evidence="3 4" key="1">
    <citation type="submission" date="2018-07" db="EMBL/GenBank/DDBJ databases">
        <title>Genome sequence of Rhodococcus rhodnii ATCC 35071 from Rhodnius prolixus.</title>
        <authorList>
            <person name="Patel V."/>
            <person name="Vogel K.J."/>
        </authorList>
    </citation>
    <scope>NUCLEOTIDE SEQUENCE [LARGE SCALE GENOMIC DNA]</scope>
    <source>
        <strain evidence="3 4">ATCC 35071</strain>
    </source>
</reference>
<evidence type="ECO:0000259" key="2">
    <source>
        <dbReference type="Pfam" id="PF01243"/>
    </source>
</evidence>
<evidence type="ECO:0000313" key="3">
    <source>
        <dbReference type="EMBL" id="TXG89029.1"/>
    </source>
</evidence>
<dbReference type="InterPro" id="IPR012349">
    <property type="entry name" value="Split_barrel_FMN-bd"/>
</dbReference>
<comment type="caution">
    <text evidence="3">The sequence shown here is derived from an EMBL/GenBank/DDBJ whole genome shotgun (WGS) entry which is preliminary data.</text>
</comment>
<dbReference type="GO" id="GO:0005829">
    <property type="term" value="C:cytosol"/>
    <property type="evidence" value="ECO:0007669"/>
    <property type="project" value="TreeGrafter"/>
</dbReference>
<proteinExistence type="predicted"/>